<gene>
    <name evidence="2" type="ORF">A2714_02090</name>
</gene>
<evidence type="ECO:0000256" key="1">
    <source>
        <dbReference type="SAM" id="Phobius"/>
    </source>
</evidence>
<organism evidence="2 3">
    <name type="scientific">Candidatus Woesebacteria bacterium RIFCSPHIGHO2_01_FULL_38_9</name>
    <dbReference type="NCBI Taxonomy" id="1802492"/>
    <lineage>
        <taxon>Bacteria</taxon>
        <taxon>Candidatus Woeseibacteriota</taxon>
    </lineage>
</organism>
<dbReference type="EMBL" id="MGGE01000012">
    <property type="protein sequence ID" value="OGM21600.1"/>
    <property type="molecule type" value="Genomic_DNA"/>
</dbReference>
<evidence type="ECO:0008006" key="4">
    <source>
        <dbReference type="Google" id="ProtNLM"/>
    </source>
</evidence>
<accession>A0A1F7Y339</accession>
<protein>
    <recommendedName>
        <fullName evidence="4">Type 4 fimbrial biogenesis protein PilX N-terminal domain-containing protein</fullName>
    </recommendedName>
</protein>
<comment type="caution">
    <text evidence="2">The sequence shown here is derived from an EMBL/GenBank/DDBJ whole genome shotgun (WGS) entry which is preliminary data.</text>
</comment>
<reference evidence="2 3" key="1">
    <citation type="journal article" date="2016" name="Nat. Commun.">
        <title>Thousands of microbial genomes shed light on interconnected biogeochemical processes in an aquifer system.</title>
        <authorList>
            <person name="Anantharaman K."/>
            <person name="Brown C.T."/>
            <person name="Hug L.A."/>
            <person name="Sharon I."/>
            <person name="Castelle C.J."/>
            <person name="Probst A.J."/>
            <person name="Thomas B.C."/>
            <person name="Singh A."/>
            <person name="Wilkins M.J."/>
            <person name="Karaoz U."/>
            <person name="Brodie E.L."/>
            <person name="Williams K.H."/>
            <person name="Hubbard S.S."/>
            <person name="Banfield J.F."/>
        </authorList>
    </citation>
    <scope>NUCLEOTIDE SEQUENCE [LARGE SCALE GENOMIC DNA]</scope>
</reference>
<keyword evidence="1" id="KW-0812">Transmembrane</keyword>
<keyword evidence="1" id="KW-0472">Membrane</keyword>
<keyword evidence="1" id="KW-1133">Transmembrane helix</keyword>
<proteinExistence type="predicted"/>
<evidence type="ECO:0000313" key="2">
    <source>
        <dbReference type="EMBL" id="OGM21600.1"/>
    </source>
</evidence>
<evidence type="ECO:0000313" key="3">
    <source>
        <dbReference type="Proteomes" id="UP000178419"/>
    </source>
</evidence>
<sequence length="140" mass="14598">MNKNNIDSKTLTGGFAALISILVVSAVALAISMSISLLGIGEARSSLDFKKGQETLKIAESCVEEALLRLKNDPSYTGTGANALIVGDGECSISVSPSGADKIIDVAAQVSEPSIYIKRLSVTVRTLGNSINILNFSQIP</sequence>
<name>A0A1F7Y339_9BACT</name>
<dbReference type="Proteomes" id="UP000178419">
    <property type="component" value="Unassembled WGS sequence"/>
</dbReference>
<feature type="transmembrane region" description="Helical" evidence="1">
    <location>
        <begin position="15"/>
        <end position="41"/>
    </location>
</feature>
<dbReference type="AlphaFoldDB" id="A0A1F7Y339"/>